<reference evidence="2 3" key="1">
    <citation type="journal article" date="2019" name="Int. J. Syst. Evol. Microbiol.">
        <title>The Global Catalogue of Microorganisms (GCM) 10K type strain sequencing project: providing services to taxonomists for standard genome sequencing and annotation.</title>
        <authorList>
            <consortium name="The Broad Institute Genomics Platform"/>
            <consortium name="The Broad Institute Genome Sequencing Center for Infectious Disease"/>
            <person name="Wu L."/>
            <person name="Ma J."/>
        </authorList>
    </citation>
    <scope>NUCLEOTIDE SEQUENCE [LARGE SCALE GENOMIC DNA]</scope>
    <source>
        <strain evidence="2 3">JCM 14942</strain>
    </source>
</reference>
<name>A0ABN2B0U1_9ACTN</name>
<dbReference type="RefSeq" id="WP_181410773.1">
    <property type="nucleotide sequence ID" value="NZ_BAAAOR010000028.1"/>
</dbReference>
<evidence type="ECO:0000313" key="3">
    <source>
        <dbReference type="Proteomes" id="UP001500842"/>
    </source>
</evidence>
<protein>
    <submittedName>
        <fullName evidence="2">Uncharacterized protein</fullName>
    </submittedName>
</protein>
<evidence type="ECO:0000313" key="2">
    <source>
        <dbReference type="EMBL" id="GAA1531446.1"/>
    </source>
</evidence>
<comment type="caution">
    <text evidence="2">The sequence shown here is derived from an EMBL/GenBank/DDBJ whole genome shotgun (WGS) entry which is preliminary data.</text>
</comment>
<dbReference type="Proteomes" id="UP001500842">
    <property type="component" value="Unassembled WGS sequence"/>
</dbReference>
<sequence length="51" mass="5559">MKVSAYHSSNKSDPDVYHDHSDCPTGQQIPSYDKVSGTGGFPRCKQCVDKG</sequence>
<gene>
    <name evidence="2" type="ORF">GCM10009788_38320</name>
</gene>
<keyword evidence="3" id="KW-1185">Reference proteome</keyword>
<organism evidence="2 3">
    <name type="scientific">Nocardioides humi</name>
    <dbReference type="NCBI Taxonomy" id="449461"/>
    <lineage>
        <taxon>Bacteria</taxon>
        <taxon>Bacillati</taxon>
        <taxon>Actinomycetota</taxon>
        <taxon>Actinomycetes</taxon>
        <taxon>Propionibacteriales</taxon>
        <taxon>Nocardioidaceae</taxon>
        <taxon>Nocardioides</taxon>
    </lineage>
</organism>
<feature type="compositionally biased region" description="Basic and acidic residues" evidence="1">
    <location>
        <begin position="10"/>
        <end position="22"/>
    </location>
</feature>
<evidence type="ECO:0000256" key="1">
    <source>
        <dbReference type="SAM" id="MobiDB-lite"/>
    </source>
</evidence>
<accession>A0ABN2B0U1</accession>
<feature type="region of interest" description="Disordered" evidence="1">
    <location>
        <begin position="1"/>
        <end position="35"/>
    </location>
</feature>
<proteinExistence type="predicted"/>
<dbReference type="EMBL" id="BAAAOR010000028">
    <property type="protein sequence ID" value="GAA1531446.1"/>
    <property type="molecule type" value="Genomic_DNA"/>
</dbReference>